<organism evidence="3 4">
    <name type="scientific">Actinorhabdospora filicis</name>
    <dbReference type="NCBI Taxonomy" id="1785913"/>
    <lineage>
        <taxon>Bacteria</taxon>
        <taxon>Bacillati</taxon>
        <taxon>Actinomycetota</taxon>
        <taxon>Actinomycetes</taxon>
        <taxon>Micromonosporales</taxon>
        <taxon>Micromonosporaceae</taxon>
        <taxon>Actinorhabdospora</taxon>
    </lineage>
</organism>
<dbReference type="Proteomes" id="UP001165079">
    <property type="component" value="Unassembled WGS sequence"/>
</dbReference>
<dbReference type="EMBL" id="BSTX01000001">
    <property type="protein sequence ID" value="GLZ76031.1"/>
    <property type="molecule type" value="Genomic_DNA"/>
</dbReference>
<keyword evidence="1" id="KW-0732">Signal</keyword>
<feature type="domain" description="Peptidase S1" evidence="2">
    <location>
        <begin position="60"/>
        <end position="212"/>
    </location>
</feature>
<dbReference type="InterPro" id="IPR009003">
    <property type="entry name" value="Peptidase_S1_PA"/>
</dbReference>
<keyword evidence="4" id="KW-1185">Reference proteome</keyword>
<dbReference type="PROSITE" id="PS00135">
    <property type="entry name" value="TRYPSIN_SER"/>
    <property type="match status" value="1"/>
</dbReference>
<evidence type="ECO:0000256" key="1">
    <source>
        <dbReference type="SAM" id="SignalP"/>
    </source>
</evidence>
<dbReference type="SUPFAM" id="SSF50494">
    <property type="entry name" value="Trypsin-like serine proteases"/>
    <property type="match status" value="1"/>
</dbReference>
<comment type="caution">
    <text evidence="3">The sequence shown here is derived from an EMBL/GenBank/DDBJ whole genome shotgun (WGS) entry which is preliminary data.</text>
</comment>
<dbReference type="PROSITE" id="PS00134">
    <property type="entry name" value="TRYPSIN_HIS"/>
    <property type="match status" value="1"/>
</dbReference>
<evidence type="ECO:0000259" key="2">
    <source>
        <dbReference type="Pfam" id="PF00089"/>
    </source>
</evidence>
<evidence type="ECO:0000313" key="3">
    <source>
        <dbReference type="EMBL" id="GLZ76031.1"/>
    </source>
</evidence>
<dbReference type="AlphaFoldDB" id="A0A9W6SK02"/>
<accession>A0A9W6SK02</accession>
<dbReference type="InterPro" id="IPR001254">
    <property type="entry name" value="Trypsin_dom"/>
</dbReference>
<feature type="chain" id="PRO_5040923822" description="Peptidase S1 domain-containing protein" evidence="1">
    <location>
        <begin position="32"/>
        <end position="228"/>
    </location>
</feature>
<dbReference type="Gene3D" id="2.40.10.10">
    <property type="entry name" value="Trypsin-like serine proteases"/>
    <property type="match status" value="2"/>
</dbReference>
<sequence>MSKVIARPVLLLVLTVITSFALLLQSAPAGAAVWYWYKPGHPMNIAGAGCTGSWALRGSDGMFFLTAGHCASGVNAVVSGTDTRFGFVRRNEDPSMDALLVQPDSGVDAYQIVEVNGITVGRTTGMVHNWSLTPGTVVSKGGRTTGITSGTIRVQSTWDGRERVYCGDYAACAGDSGGPVYQKAGSSVLAVGVHVGRQRQPSGVLYSCFISIDDLLARFGAWLPVFSG</sequence>
<protein>
    <recommendedName>
        <fullName evidence="2">Peptidase S1 domain-containing protein</fullName>
    </recommendedName>
</protein>
<name>A0A9W6SK02_9ACTN</name>
<evidence type="ECO:0000313" key="4">
    <source>
        <dbReference type="Proteomes" id="UP001165079"/>
    </source>
</evidence>
<dbReference type="InterPro" id="IPR018114">
    <property type="entry name" value="TRYPSIN_HIS"/>
</dbReference>
<feature type="signal peptide" evidence="1">
    <location>
        <begin position="1"/>
        <end position="31"/>
    </location>
</feature>
<reference evidence="3" key="1">
    <citation type="submission" date="2023-03" db="EMBL/GenBank/DDBJ databases">
        <title>Actinorhabdospora filicis NBRC 111898.</title>
        <authorList>
            <person name="Ichikawa N."/>
            <person name="Sato H."/>
            <person name="Tonouchi N."/>
        </authorList>
    </citation>
    <scope>NUCLEOTIDE SEQUENCE</scope>
    <source>
        <strain evidence="3">NBRC 111898</strain>
    </source>
</reference>
<proteinExistence type="predicted"/>
<dbReference type="InterPro" id="IPR033116">
    <property type="entry name" value="TRYPSIN_SER"/>
</dbReference>
<dbReference type="RefSeq" id="WP_285661231.1">
    <property type="nucleotide sequence ID" value="NZ_BSTX01000001.1"/>
</dbReference>
<gene>
    <name evidence="3" type="ORF">Afil01_08380</name>
</gene>
<dbReference type="Pfam" id="PF00089">
    <property type="entry name" value="Trypsin"/>
    <property type="match status" value="1"/>
</dbReference>
<dbReference type="GO" id="GO:0006508">
    <property type="term" value="P:proteolysis"/>
    <property type="evidence" value="ECO:0007669"/>
    <property type="project" value="InterPro"/>
</dbReference>
<dbReference type="GO" id="GO:0004252">
    <property type="term" value="F:serine-type endopeptidase activity"/>
    <property type="evidence" value="ECO:0007669"/>
    <property type="project" value="InterPro"/>
</dbReference>
<dbReference type="InterPro" id="IPR043504">
    <property type="entry name" value="Peptidase_S1_PA_chymotrypsin"/>
</dbReference>